<dbReference type="InterPro" id="IPR037171">
    <property type="entry name" value="NagB/RpiA_transferase-like"/>
</dbReference>
<dbReference type="InterPro" id="IPR007324">
    <property type="entry name" value="Sugar-bd_dom_put"/>
</dbReference>
<dbReference type="PANTHER" id="PTHR34294">
    <property type="entry name" value="TRANSCRIPTIONAL REGULATOR-RELATED"/>
    <property type="match status" value="1"/>
</dbReference>
<evidence type="ECO:0000256" key="3">
    <source>
        <dbReference type="ARBA" id="ARBA00023125"/>
    </source>
</evidence>
<dbReference type="InterPro" id="IPR013249">
    <property type="entry name" value="RNA_pol_sigma70_r4_t2"/>
</dbReference>
<protein>
    <submittedName>
        <fullName evidence="7">Deoxyribonucleoside regulator</fullName>
    </submittedName>
</protein>
<dbReference type="InterPro" id="IPR013324">
    <property type="entry name" value="RNA_pol_sigma_r3/r4-like"/>
</dbReference>
<dbReference type="Gene3D" id="1.10.10.60">
    <property type="entry name" value="Homeodomain-like"/>
    <property type="match status" value="1"/>
</dbReference>
<dbReference type="SUPFAM" id="SSF88659">
    <property type="entry name" value="Sigma3 and sigma4 domains of RNA polymerase sigma factors"/>
    <property type="match status" value="1"/>
</dbReference>
<evidence type="ECO:0000256" key="1">
    <source>
        <dbReference type="ARBA" id="ARBA00010466"/>
    </source>
</evidence>
<dbReference type="SUPFAM" id="SSF100950">
    <property type="entry name" value="NagB/RpiA/CoA transferase-like"/>
    <property type="match status" value="1"/>
</dbReference>
<evidence type="ECO:0000259" key="5">
    <source>
        <dbReference type="Pfam" id="PF04198"/>
    </source>
</evidence>
<dbReference type="EMBL" id="JAFBED010000001">
    <property type="protein sequence ID" value="MBM7618790.1"/>
    <property type="molecule type" value="Genomic_DNA"/>
</dbReference>
<keyword evidence="2" id="KW-0805">Transcription regulation</keyword>
<reference evidence="7 8" key="1">
    <citation type="submission" date="2021-01" db="EMBL/GenBank/DDBJ databases">
        <title>Genomic Encyclopedia of Type Strains, Phase IV (KMG-IV): sequencing the most valuable type-strain genomes for metagenomic binning, comparative biology and taxonomic classification.</title>
        <authorList>
            <person name="Goeker M."/>
        </authorList>
    </citation>
    <scope>NUCLEOTIDE SEQUENCE [LARGE SCALE GENOMIC DNA]</scope>
    <source>
        <strain evidence="7 8">DSM 25879</strain>
    </source>
</reference>
<dbReference type="RefSeq" id="WP_204413241.1">
    <property type="nucleotide sequence ID" value="NZ_JAFBED010000001.1"/>
</dbReference>
<dbReference type="PANTHER" id="PTHR34294:SF1">
    <property type="entry name" value="TRANSCRIPTIONAL REGULATOR LSRR"/>
    <property type="match status" value="1"/>
</dbReference>
<evidence type="ECO:0000313" key="8">
    <source>
        <dbReference type="Proteomes" id="UP000737402"/>
    </source>
</evidence>
<accession>A0ABS2NVV2</accession>
<keyword evidence="4" id="KW-0804">Transcription</keyword>
<evidence type="ECO:0000259" key="6">
    <source>
        <dbReference type="Pfam" id="PF08281"/>
    </source>
</evidence>
<dbReference type="InterPro" id="IPR051054">
    <property type="entry name" value="SorC_transcr_regulators"/>
</dbReference>
<feature type="domain" description="RNA polymerase sigma factor 70 region 4 type 2" evidence="6">
    <location>
        <begin position="15"/>
        <end position="46"/>
    </location>
</feature>
<evidence type="ECO:0000256" key="4">
    <source>
        <dbReference type="ARBA" id="ARBA00023163"/>
    </source>
</evidence>
<gene>
    <name evidence="7" type="ORF">JOC95_000632</name>
</gene>
<organism evidence="7 8">
    <name type="scientific">Sutcliffiella tianshenii</name>
    <dbReference type="NCBI Taxonomy" id="1463404"/>
    <lineage>
        <taxon>Bacteria</taxon>
        <taxon>Bacillati</taxon>
        <taxon>Bacillota</taxon>
        <taxon>Bacilli</taxon>
        <taxon>Bacillales</taxon>
        <taxon>Bacillaceae</taxon>
        <taxon>Sutcliffiella</taxon>
    </lineage>
</organism>
<dbReference type="Gene3D" id="3.40.50.1360">
    <property type="match status" value="1"/>
</dbReference>
<dbReference type="Proteomes" id="UP000737402">
    <property type="component" value="Unassembled WGS sequence"/>
</dbReference>
<keyword evidence="3" id="KW-0238">DNA-binding</keyword>
<evidence type="ECO:0000313" key="7">
    <source>
        <dbReference type="EMBL" id="MBM7618790.1"/>
    </source>
</evidence>
<dbReference type="Pfam" id="PF04198">
    <property type="entry name" value="Sugar-bind"/>
    <property type="match status" value="1"/>
</dbReference>
<name>A0ABS2NVV2_9BACI</name>
<comment type="caution">
    <text evidence="7">The sequence shown here is derived from an EMBL/GenBank/DDBJ whole genome shotgun (WGS) entry which is preliminary data.</text>
</comment>
<proteinExistence type="inferred from homology"/>
<keyword evidence="8" id="KW-1185">Reference proteome</keyword>
<sequence>MSNEKMARLVEVAKMYYVQDFSQAEIAKELGVSRPTVSRLLLQAKQDGIVHVTINDPTEDIQELANQLRDRYQLKHCVVTSSHSNEERVIKEKLGEASADYLYSIVKTGDTIGITWGTTLYELSKRLYPKNVKDVTIVQLNGGVSYSELNTHASEILNGLAAAFHTTPHFLPVPAVVDHTVVKQAIVADRHIRKVLELGIQANIAIYTVGEPGDHSTLMRAGYFLDEDIETLKRNRTVGDICSRFIDGQGHLSNQSLNERTIGIELPHLTKKEYSILVAGGNKKTDGMMGALKGGYANVLITDQYTAKALLEKG</sequence>
<evidence type="ECO:0000256" key="2">
    <source>
        <dbReference type="ARBA" id="ARBA00023015"/>
    </source>
</evidence>
<dbReference type="Pfam" id="PF08281">
    <property type="entry name" value="Sigma70_r4_2"/>
    <property type="match status" value="1"/>
</dbReference>
<comment type="similarity">
    <text evidence="1">Belongs to the SorC transcriptional regulatory family.</text>
</comment>
<feature type="domain" description="Sugar-binding" evidence="5">
    <location>
        <begin position="58"/>
        <end position="312"/>
    </location>
</feature>